<proteinExistence type="predicted"/>
<gene>
    <name evidence="1" type="ORF">GA0061101_103167</name>
</gene>
<dbReference type="AlphaFoldDB" id="A0A1C3UQJ6"/>
<dbReference type="Proteomes" id="UP000199205">
    <property type="component" value="Unassembled WGS sequence"/>
</dbReference>
<accession>A0A1C3UQJ6</accession>
<sequence length="71" mass="7590">MNNSLALRCAPPIDEPDEGADFLSLNFILEMHSFLDNHSKMKGNPSAGLCNRIVPSTPNSEGKFLVSSAAA</sequence>
<protein>
    <submittedName>
        <fullName evidence="1">Uncharacterized protein</fullName>
    </submittedName>
</protein>
<evidence type="ECO:0000313" key="1">
    <source>
        <dbReference type="EMBL" id="SCB17745.1"/>
    </source>
</evidence>
<evidence type="ECO:0000313" key="2">
    <source>
        <dbReference type="Proteomes" id="UP000199205"/>
    </source>
</evidence>
<organism evidence="1 2">
    <name type="scientific">Rhizobium lusitanum</name>
    <dbReference type="NCBI Taxonomy" id="293958"/>
    <lineage>
        <taxon>Bacteria</taxon>
        <taxon>Pseudomonadati</taxon>
        <taxon>Pseudomonadota</taxon>
        <taxon>Alphaproteobacteria</taxon>
        <taxon>Hyphomicrobiales</taxon>
        <taxon>Rhizobiaceae</taxon>
        <taxon>Rhizobium/Agrobacterium group</taxon>
        <taxon>Rhizobium</taxon>
    </lineage>
</organism>
<name>A0A1C3UQJ6_9HYPH</name>
<dbReference type="EMBL" id="FMAF01000003">
    <property type="protein sequence ID" value="SCB17745.1"/>
    <property type="molecule type" value="Genomic_DNA"/>
</dbReference>
<reference evidence="1 2" key="1">
    <citation type="submission" date="2016-08" db="EMBL/GenBank/DDBJ databases">
        <authorList>
            <person name="Seilhamer J.J."/>
        </authorList>
    </citation>
    <scope>NUCLEOTIDE SEQUENCE [LARGE SCALE GENOMIC DNA]</scope>
    <source>
        <strain evidence="1 2">P1-7</strain>
    </source>
</reference>